<feature type="region of interest" description="Disordered" evidence="1">
    <location>
        <begin position="1"/>
        <end position="26"/>
    </location>
</feature>
<dbReference type="EMBL" id="KB467965">
    <property type="protein sequence ID" value="PCH39150.1"/>
    <property type="molecule type" value="Genomic_DNA"/>
</dbReference>
<keyword evidence="3" id="KW-1185">Reference proteome</keyword>
<reference evidence="2 3" key="1">
    <citation type="journal article" date="2012" name="Science">
        <title>The Paleozoic origin of enzymatic lignin decomposition reconstructed from 31 fungal genomes.</title>
        <authorList>
            <person name="Floudas D."/>
            <person name="Binder M."/>
            <person name="Riley R."/>
            <person name="Barry K."/>
            <person name="Blanchette R.A."/>
            <person name="Henrissat B."/>
            <person name="Martinez A.T."/>
            <person name="Otillar R."/>
            <person name="Spatafora J.W."/>
            <person name="Yadav J.S."/>
            <person name="Aerts A."/>
            <person name="Benoit I."/>
            <person name="Boyd A."/>
            <person name="Carlson A."/>
            <person name="Copeland A."/>
            <person name="Coutinho P.M."/>
            <person name="de Vries R.P."/>
            <person name="Ferreira P."/>
            <person name="Findley K."/>
            <person name="Foster B."/>
            <person name="Gaskell J."/>
            <person name="Glotzer D."/>
            <person name="Gorecki P."/>
            <person name="Heitman J."/>
            <person name="Hesse C."/>
            <person name="Hori C."/>
            <person name="Igarashi K."/>
            <person name="Jurgens J.A."/>
            <person name="Kallen N."/>
            <person name="Kersten P."/>
            <person name="Kohler A."/>
            <person name="Kuees U."/>
            <person name="Kumar T.K.A."/>
            <person name="Kuo A."/>
            <person name="LaButti K."/>
            <person name="Larrondo L.F."/>
            <person name="Lindquist E."/>
            <person name="Ling A."/>
            <person name="Lombard V."/>
            <person name="Lucas S."/>
            <person name="Lundell T."/>
            <person name="Martin R."/>
            <person name="McLaughlin D.J."/>
            <person name="Morgenstern I."/>
            <person name="Morin E."/>
            <person name="Murat C."/>
            <person name="Nagy L.G."/>
            <person name="Nolan M."/>
            <person name="Ohm R.A."/>
            <person name="Patyshakuliyeva A."/>
            <person name="Rokas A."/>
            <person name="Ruiz-Duenas F.J."/>
            <person name="Sabat G."/>
            <person name="Salamov A."/>
            <person name="Samejima M."/>
            <person name="Schmutz J."/>
            <person name="Slot J.C."/>
            <person name="St John F."/>
            <person name="Stenlid J."/>
            <person name="Sun H."/>
            <person name="Sun S."/>
            <person name="Syed K."/>
            <person name="Tsang A."/>
            <person name="Wiebenga A."/>
            <person name="Young D."/>
            <person name="Pisabarro A."/>
            <person name="Eastwood D.C."/>
            <person name="Martin F."/>
            <person name="Cullen D."/>
            <person name="Grigoriev I.V."/>
            <person name="Hibbett D.S."/>
        </authorList>
    </citation>
    <scope>NUCLEOTIDE SEQUENCE [LARGE SCALE GENOMIC DNA]</scope>
    <source>
        <strain evidence="2 3">MD-104</strain>
    </source>
</reference>
<accession>A0A2H3JA88</accession>
<feature type="compositionally biased region" description="Basic and acidic residues" evidence="1">
    <location>
        <begin position="1"/>
        <end position="15"/>
    </location>
</feature>
<dbReference type="AlphaFoldDB" id="A0A2H3JA88"/>
<gene>
    <name evidence="2" type="ORF">WOLCODRAFT_141130</name>
</gene>
<proteinExistence type="predicted"/>
<organism evidence="2 3">
    <name type="scientific">Wolfiporia cocos (strain MD-104)</name>
    <name type="common">Brown rot fungus</name>
    <dbReference type="NCBI Taxonomy" id="742152"/>
    <lineage>
        <taxon>Eukaryota</taxon>
        <taxon>Fungi</taxon>
        <taxon>Dikarya</taxon>
        <taxon>Basidiomycota</taxon>
        <taxon>Agaricomycotina</taxon>
        <taxon>Agaricomycetes</taxon>
        <taxon>Polyporales</taxon>
        <taxon>Phaeolaceae</taxon>
        <taxon>Wolfiporia</taxon>
    </lineage>
</organism>
<evidence type="ECO:0000313" key="3">
    <source>
        <dbReference type="Proteomes" id="UP000218811"/>
    </source>
</evidence>
<protein>
    <submittedName>
        <fullName evidence="2">Uncharacterized protein</fullName>
    </submittedName>
</protein>
<dbReference type="Proteomes" id="UP000218811">
    <property type="component" value="Unassembled WGS sequence"/>
</dbReference>
<evidence type="ECO:0000313" key="2">
    <source>
        <dbReference type="EMBL" id="PCH39150.1"/>
    </source>
</evidence>
<name>A0A2H3JA88_WOLCO</name>
<sequence>MSILRHSEAYNVERHGRSHARTTPQDVHGAVRLRSLEACRYMYKLWCMICCTYVCVRHTM</sequence>
<evidence type="ECO:0000256" key="1">
    <source>
        <dbReference type="SAM" id="MobiDB-lite"/>
    </source>
</evidence>